<organism evidence="2 3">
    <name type="scientific">Hydrogenophaga electricum</name>
    <dbReference type="NCBI Taxonomy" id="1230953"/>
    <lineage>
        <taxon>Bacteria</taxon>
        <taxon>Pseudomonadati</taxon>
        <taxon>Pseudomonadota</taxon>
        <taxon>Betaproteobacteria</taxon>
        <taxon>Burkholderiales</taxon>
        <taxon>Comamonadaceae</taxon>
        <taxon>Hydrogenophaga</taxon>
    </lineage>
</organism>
<dbReference type="RefSeq" id="WP_234262747.1">
    <property type="nucleotide sequence ID" value="NZ_BSPB01000017.1"/>
</dbReference>
<sequence>MDSTEIIRNFLQDRLGVEATRVVDDALLADLGVDSLMLAELMFEAEDRLDISIDSPDVLPKTVGEMRGVIDRVLAAKAVGT</sequence>
<evidence type="ECO:0000313" key="2">
    <source>
        <dbReference type="EMBL" id="GLS14934.1"/>
    </source>
</evidence>
<dbReference type="Proteomes" id="UP001156903">
    <property type="component" value="Unassembled WGS sequence"/>
</dbReference>
<dbReference type="InterPro" id="IPR036736">
    <property type="entry name" value="ACP-like_sf"/>
</dbReference>
<dbReference type="Pfam" id="PF00550">
    <property type="entry name" value="PP-binding"/>
    <property type="match status" value="1"/>
</dbReference>
<evidence type="ECO:0000313" key="3">
    <source>
        <dbReference type="Proteomes" id="UP001156903"/>
    </source>
</evidence>
<dbReference type="SUPFAM" id="SSF47336">
    <property type="entry name" value="ACP-like"/>
    <property type="match status" value="1"/>
</dbReference>
<proteinExistence type="predicted"/>
<comment type="caution">
    <text evidence="2">The sequence shown here is derived from an EMBL/GenBank/DDBJ whole genome shotgun (WGS) entry which is preliminary data.</text>
</comment>
<keyword evidence="3" id="KW-1185">Reference proteome</keyword>
<dbReference type="EMBL" id="BSPB01000017">
    <property type="protein sequence ID" value="GLS14934.1"/>
    <property type="molecule type" value="Genomic_DNA"/>
</dbReference>
<dbReference type="PROSITE" id="PS50075">
    <property type="entry name" value="CARRIER"/>
    <property type="match status" value="1"/>
</dbReference>
<dbReference type="Gene3D" id="1.10.1200.10">
    <property type="entry name" value="ACP-like"/>
    <property type="match status" value="1"/>
</dbReference>
<gene>
    <name evidence="2" type="ORF">GCM10007935_23670</name>
</gene>
<protein>
    <recommendedName>
        <fullName evidence="1">Carrier domain-containing protein</fullName>
    </recommendedName>
</protein>
<name>A0ABQ6C485_9BURK</name>
<feature type="domain" description="Carrier" evidence="1">
    <location>
        <begin position="1"/>
        <end position="77"/>
    </location>
</feature>
<dbReference type="InterPro" id="IPR009081">
    <property type="entry name" value="PP-bd_ACP"/>
</dbReference>
<reference evidence="3" key="1">
    <citation type="journal article" date="2019" name="Int. J. Syst. Evol. Microbiol.">
        <title>The Global Catalogue of Microorganisms (GCM) 10K type strain sequencing project: providing services to taxonomists for standard genome sequencing and annotation.</title>
        <authorList>
            <consortium name="The Broad Institute Genomics Platform"/>
            <consortium name="The Broad Institute Genome Sequencing Center for Infectious Disease"/>
            <person name="Wu L."/>
            <person name="Ma J."/>
        </authorList>
    </citation>
    <scope>NUCLEOTIDE SEQUENCE [LARGE SCALE GENOMIC DNA]</scope>
    <source>
        <strain evidence="3">NBRC 109341</strain>
    </source>
</reference>
<evidence type="ECO:0000259" key="1">
    <source>
        <dbReference type="PROSITE" id="PS50075"/>
    </source>
</evidence>
<accession>A0ABQ6C485</accession>